<proteinExistence type="inferred from homology"/>
<evidence type="ECO:0000313" key="7">
    <source>
        <dbReference type="EMBL" id="VGO13310.1"/>
    </source>
</evidence>
<protein>
    <submittedName>
        <fullName evidence="7">Choline-sulfatase</fullName>
    </submittedName>
</protein>
<evidence type="ECO:0000259" key="6">
    <source>
        <dbReference type="PROSITE" id="PS50853"/>
    </source>
</evidence>
<evidence type="ECO:0000256" key="3">
    <source>
        <dbReference type="ARBA" id="ARBA00022801"/>
    </source>
</evidence>
<dbReference type="RefSeq" id="WP_136078888.1">
    <property type="nucleotide sequence ID" value="NZ_CAAHFG010000001.1"/>
</dbReference>
<keyword evidence="8" id="KW-1185">Reference proteome</keyword>
<comment type="similarity">
    <text evidence="1">Belongs to the sulfatase family.</text>
</comment>
<dbReference type="InterPro" id="IPR024607">
    <property type="entry name" value="Sulfatase_CS"/>
</dbReference>
<accession>A0A6C2U033</accession>
<dbReference type="Gene3D" id="3.40.720.10">
    <property type="entry name" value="Alkaline Phosphatase, subunit A"/>
    <property type="match status" value="1"/>
</dbReference>
<dbReference type="InterPro" id="IPR000917">
    <property type="entry name" value="Sulfatase_N"/>
</dbReference>
<dbReference type="GO" id="GO:0004065">
    <property type="term" value="F:arylsulfatase activity"/>
    <property type="evidence" value="ECO:0007669"/>
    <property type="project" value="TreeGrafter"/>
</dbReference>
<dbReference type="PROSITE" id="PS00523">
    <property type="entry name" value="SULFATASE_1"/>
    <property type="match status" value="1"/>
</dbReference>
<dbReference type="PANTHER" id="PTHR42693:SF33">
    <property type="entry name" value="ARYLSULFATASE"/>
    <property type="match status" value="1"/>
</dbReference>
<dbReference type="SUPFAM" id="SSF53649">
    <property type="entry name" value="Alkaline phosphatase-like"/>
    <property type="match status" value="1"/>
</dbReference>
<dbReference type="InterPro" id="IPR017850">
    <property type="entry name" value="Alkaline_phosphatase_core_sf"/>
</dbReference>
<dbReference type="InterPro" id="IPR003961">
    <property type="entry name" value="FN3_dom"/>
</dbReference>
<dbReference type="InterPro" id="IPR050738">
    <property type="entry name" value="Sulfatase"/>
</dbReference>
<feature type="domain" description="Fibronectin type-III" evidence="6">
    <location>
        <begin position="252"/>
        <end position="340"/>
    </location>
</feature>
<dbReference type="GO" id="GO:0046872">
    <property type="term" value="F:metal ion binding"/>
    <property type="evidence" value="ECO:0007669"/>
    <property type="project" value="UniProtKB-KW"/>
</dbReference>
<evidence type="ECO:0000256" key="4">
    <source>
        <dbReference type="ARBA" id="ARBA00022837"/>
    </source>
</evidence>
<dbReference type="EMBL" id="CAAHFG010000001">
    <property type="protein sequence ID" value="VGO13310.1"/>
    <property type="molecule type" value="Genomic_DNA"/>
</dbReference>
<reference evidence="7 8" key="1">
    <citation type="submission" date="2019-04" db="EMBL/GenBank/DDBJ databases">
        <authorList>
            <person name="Van Vliet M D."/>
        </authorList>
    </citation>
    <scope>NUCLEOTIDE SEQUENCE [LARGE SCALE GENOMIC DNA]</scope>
    <source>
        <strain evidence="7 8">F1</strain>
    </source>
</reference>
<dbReference type="InterPro" id="IPR013783">
    <property type="entry name" value="Ig-like_fold"/>
</dbReference>
<sequence length="1123" mass="118456">MNKVVWFAVLLSLAASSLCAQALILHADFESYAQVASTSAGAGLESAFPAGSDVGATYSPGGGVQWIGANPAANGNGSAQVLAGGDQAANFNQGVLLFAGGAQNVQGLRIAYDFYCAGSNGDANEGVRIGFRDSADSSNGFFIRNDRDGTIKINGTDHPSPNAGQDTWQRFSGSFIQAAPGLYDFAWSITNLETGAEVAAGISLSQAAGVFADGQSAGLFIEFADPSNAAGFTGMVDHISVTLETVQAAPQPPAGVQAAATNGTQIRVDWLPVPGVDSYTVYRTTLGGTFDAPLQAGVTAPFFTDTTAAPFTLYRYAVSCVSNGLESALSTEASTLVASVSYDPPNDLNILFIFIDDIGWGDLSCYGSTVTNKAGGVITPNLDAIAAAGIRFTDGYVSAPVCSPSRVSVMTGLMPQRFAIHDFLANKSTNDDKKQNDWLQAGTVSAARLFNDAGYATGMFGKWHMGGGRDVDDAPFPQDYGFDESLTSFEGMGDRILYLDDGATHNLSSQNADVPGSIEWVEWEIGADRFTDAAIGFISRAVASNRNFYVHVPHDDTHSPYDTDPGKENDFDHITGNTTAKLFLSELHELDKEIGRLMDALDALGAADNTLVVVVGDNGAPNDSVTPLLSRNGSLTGGKWDLWEGGIREPFFIRCPGIVPAGRVNSGTAVSTLDLLPTYAALAGLELPNAPFDGEDMSDVFTGSSRARQRPLFWERAYFSGAINNGAPTLAMRNGDYKLLMEPDGSDAQLYHIATDKEESINLIADAGLQSTVSNMQAQLAAWFHEVVLGEVDEPVSVTNGAISPGVVISDDYTVTGGNAPNPGFDAGDGVNYEFASRVSGMAASNLVGYAYGGGSRPETDFSITGNRLSVIPANANARFEFSADGATGFDFGSWLAGNTYELSVQMDVDAIGSTYAQRMSLSLADAAGLVVGSVDLGLQVGTDEAGGLGVFKRIDAGSHSGGSDINAMVASGYPIGTPIDLKMVVQDFNSNTVDYASTYEIFVNGSSVDSGAFRFDGSMSGRYLIFDNAAHEDVVFYDNVKLEVMQVNGGSVTTFYPPSLAFASIDPGRIYWNARPGSVYEPQRSSNLVDWTSHGRVTNDFGTIQWLETGAGEAAQQFYRLR</sequence>
<feature type="chain" id="PRO_5028893528" evidence="5">
    <location>
        <begin position="23"/>
        <end position="1123"/>
    </location>
</feature>
<keyword evidence="3" id="KW-0378">Hydrolase</keyword>
<dbReference type="AlphaFoldDB" id="A0A6C2U033"/>
<dbReference type="CDD" id="cd00063">
    <property type="entry name" value="FN3"/>
    <property type="match status" value="1"/>
</dbReference>
<dbReference type="PROSITE" id="PS50853">
    <property type="entry name" value="FN3"/>
    <property type="match status" value="1"/>
</dbReference>
<organism evidence="7 8">
    <name type="scientific">Pontiella desulfatans</name>
    <dbReference type="NCBI Taxonomy" id="2750659"/>
    <lineage>
        <taxon>Bacteria</taxon>
        <taxon>Pseudomonadati</taxon>
        <taxon>Kiritimatiellota</taxon>
        <taxon>Kiritimatiellia</taxon>
        <taxon>Kiritimatiellales</taxon>
        <taxon>Pontiellaceae</taxon>
        <taxon>Pontiella</taxon>
    </lineage>
</organism>
<name>A0A6C2U033_PONDE</name>
<keyword evidence="5" id="KW-0732">Signal</keyword>
<evidence type="ECO:0000256" key="1">
    <source>
        <dbReference type="ARBA" id="ARBA00008779"/>
    </source>
</evidence>
<dbReference type="InterPro" id="IPR036116">
    <property type="entry name" value="FN3_sf"/>
</dbReference>
<feature type="signal peptide" evidence="5">
    <location>
        <begin position="1"/>
        <end position="22"/>
    </location>
</feature>
<evidence type="ECO:0000256" key="2">
    <source>
        <dbReference type="ARBA" id="ARBA00022723"/>
    </source>
</evidence>
<dbReference type="SUPFAM" id="SSF49265">
    <property type="entry name" value="Fibronectin type III"/>
    <property type="match status" value="1"/>
</dbReference>
<gene>
    <name evidence="7" type="primary">betC_30</name>
    <name evidence="7" type="ORF">PDESU_01866</name>
</gene>
<dbReference type="Pfam" id="PF00884">
    <property type="entry name" value="Sulfatase"/>
    <property type="match status" value="1"/>
</dbReference>
<keyword evidence="4" id="KW-0106">Calcium</keyword>
<evidence type="ECO:0000256" key="5">
    <source>
        <dbReference type="SAM" id="SignalP"/>
    </source>
</evidence>
<dbReference type="PANTHER" id="PTHR42693">
    <property type="entry name" value="ARYLSULFATASE FAMILY MEMBER"/>
    <property type="match status" value="1"/>
</dbReference>
<dbReference type="Proteomes" id="UP000366872">
    <property type="component" value="Unassembled WGS sequence"/>
</dbReference>
<evidence type="ECO:0000313" key="8">
    <source>
        <dbReference type="Proteomes" id="UP000366872"/>
    </source>
</evidence>
<dbReference type="Gene3D" id="2.60.40.10">
    <property type="entry name" value="Immunoglobulins"/>
    <property type="match status" value="1"/>
</dbReference>
<keyword evidence="2" id="KW-0479">Metal-binding</keyword>
<dbReference type="Gene3D" id="3.30.1120.10">
    <property type="match status" value="1"/>
</dbReference>